<accession>A0A174ZXM6</accession>
<reference evidence="2" key="2">
    <citation type="submission" date="2023-01" db="EMBL/GenBank/DDBJ databases">
        <title>Human gut microbiome strain richness.</title>
        <authorList>
            <person name="Chen-Liaw A."/>
        </authorList>
    </citation>
    <scope>NUCLEOTIDE SEQUENCE</scope>
    <source>
        <strain evidence="2">1001283st1_G1_1001283B150217_161031</strain>
    </source>
</reference>
<dbReference type="Proteomes" id="UP001210809">
    <property type="component" value="Unassembled WGS sequence"/>
</dbReference>
<sequence length="48" mass="5210">MQIFEDDTFVLGGIETEGETLEGAIVVPDNSKEAQKILAQQGMEKVAE</sequence>
<dbReference type="EMBL" id="CZBY01000020">
    <property type="protein sequence ID" value="CUQ90487.1"/>
    <property type="molecule type" value="Genomic_DNA"/>
</dbReference>
<evidence type="ECO:0000313" key="2">
    <source>
        <dbReference type="EMBL" id="MDB8002653.1"/>
    </source>
</evidence>
<gene>
    <name evidence="1" type="ORF">ERS852540_02137</name>
    <name evidence="2" type="ORF">PNE09_01080</name>
</gene>
<name>A0A174ZXM6_9FIRM</name>
<protein>
    <submittedName>
        <fullName evidence="1">Uncharacterized protein</fullName>
    </submittedName>
</protein>
<proteinExistence type="predicted"/>
<dbReference type="AlphaFoldDB" id="A0A174ZXM6"/>
<reference evidence="1 3" key="1">
    <citation type="submission" date="2015-09" db="EMBL/GenBank/DDBJ databases">
        <authorList>
            <consortium name="Pathogen Informatics"/>
        </authorList>
    </citation>
    <scope>NUCLEOTIDE SEQUENCE [LARGE SCALE GENOMIC DNA]</scope>
    <source>
        <strain evidence="1 3">2789STDY5834928</strain>
    </source>
</reference>
<dbReference type="Proteomes" id="UP000095662">
    <property type="component" value="Unassembled WGS sequence"/>
</dbReference>
<evidence type="ECO:0000313" key="1">
    <source>
        <dbReference type="EMBL" id="CUQ90487.1"/>
    </source>
</evidence>
<dbReference type="EMBL" id="JAQLXW010000001">
    <property type="protein sequence ID" value="MDB8002653.1"/>
    <property type="molecule type" value="Genomic_DNA"/>
</dbReference>
<dbReference type="STRING" id="39492.ERS852540_02137"/>
<organism evidence="1 3">
    <name type="scientific">[Eubacterium] siraeum</name>
    <dbReference type="NCBI Taxonomy" id="39492"/>
    <lineage>
        <taxon>Bacteria</taxon>
        <taxon>Bacillati</taxon>
        <taxon>Bacillota</taxon>
        <taxon>Clostridia</taxon>
        <taxon>Eubacteriales</taxon>
        <taxon>Oscillospiraceae</taxon>
        <taxon>Oscillospiraceae incertae sedis</taxon>
    </lineage>
</organism>
<evidence type="ECO:0000313" key="3">
    <source>
        <dbReference type="Proteomes" id="UP000095662"/>
    </source>
</evidence>